<evidence type="ECO:0000256" key="8">
    <source>
        <dbReference type="SAM" id="Coils"/>
    </source>
</evidence>
<dbReference type="AlphaFoldDB" id="A0A0A8UWS6"/>
<dbReference type="RefSeq" id="WP_052673709.1">
    <property type="nucleotide sequence ID" value="NZ_LN681225.1"/>
</dbReference>
<dbReference type="PROSITE" id="PS50893">
    <property type="entry name" value="ABC_TRANSPORTER_2"/>
    <property type="match status" value="1"/>
</dbReference>
<dbReference type="InterPro" id="IPR011527">
    <property type="entry name" value="ABC1_TM_dom"/>
</dbReference>
<evidence type="ECO:0000256" key="6">
    <source>
        <dbReference type="ARBA" id="ARBA00022989"/>
    </source>
</evidence>
<keyword evidence="8" id="KW-0175">Coiled coil</keyword>
<evidence type="ECO:0000259" key="10">
    <source>
        <dbReference type="PROSITE" id="PS50893"/>
    </source>
</evidence>
<evidence type="ECO:0000256" key="9">
    <source>
        <dbReference type="SAM" id="Phobius"/>
    </source>
</evidence>
<dbReference type="PROSITE" id="PS00211">
    <property type="entry name" value="ABC_TRANSPORTER_1"/>
    <property type="match status" value="1"/>
</dbReference>
<dbReference type="Proteomes" id="UP000032803">
    <property type="component" value="Chromosome I"/>
</dbReference>
<dbReference type="InterPro" id="IPR003439">
    <property type="entry name" value="ABC_transporter-like_ATP-bd"/>
</dbReference>
<dbReference type="EMBL" id="LN681225">
    <property type="protein sequence ID" value="CEK11557.1"/>
    <property type="molecule type" value="Genomic_DNA"/>
</dbReference>
<proteinExistence type="predicted"/>
<dbReference type="GO" id="GO:0016887">
    <property type="term" value="F:ATP hydrolysis activity"/>
    <property type="evidence" value="ECO:0007669"/>
    <property type="project" value="InterPro"/>
</dbReference>
<dbReference type="STRING" id="449.LHA_2551"/>
<dbReference type="Gene3D" id="1.20.1560.10">
    <property type="entry name" value="ABC transporter type 1, transmembrane domain"/>
    <property type="match status" value="1"/>
</dbReference>
<evidence type="ECO:0000259" key="11">
    <source>
        <dbReference type="PROSITE" id="PS50929"/>
    </source>
</evidence>
<dbReference type="Pfam" id="PF00005">
    <property type="entry name" value="ABC_tran"/>
    <property type="match status" value="1"/>
</dbReference>
<dbReference type="PANTHER" id="PTHR11384:SF59">
    <property type="entry name" value="LYSOSOMAL COBALAMIN TRANSPORTER ABCD4"/>
    <property type="match status" value="1"/>
</dbReference>
<dbReference type="InterPro" id="IPR027417">
    <property type="entry name" value="P-loop_NTPase"/>
</dbReference>
<dbReference type="Gene3D" id="3.40.50.300">
    <property type="entry name" value="P-loop containing nucleotide triphosphate hydrolases"/>
    <property type="match status" value="1"/>
</dbReference>
<dbReference type="HOGENOM" id="CLU_007587_6_1_6"/>
<dbReference type="PATRIC" id="fig|449.7.peg.1063"/>
<feature type="transmembrane region" description="Helical" evidence="9">
    <location>
        <begin position="69"/>
        <end position="93"/>
    </location>
</feature>
<feature type="domain" description="ABC transporter" evidence="10">
    <location>
        <begin position="377"/>
        <end position="602"/>
    </location>
</feature>
<name>A0A0A8UWS6_LEGHA</name>
<dbReference type="InterPro" id="IPR036640">
    <property type="entry name" value="ABC1_TM_sf"/>
</dbReference>
<keyword evidence="13" id="KW-1185">Reference proteome</keyword>
<evidence type="ECO:0000256" key="5">
    <source>
        <dbReference type="ARBA" id="ARBA00022840"/>
    </source>
</evidence>
<dbReference type="GO" id="GO:0005886">
    <property type="term" value="C:plasma membrane"/>
    <property type="evidence" value="ECO:0007669"/>
    <property type="project" value="UniProtKB-SubCell"/>
</dbReference>
<feature type="transmembrane region" description="Helical" evidence="9">
    <location>
        <begin position="163"/>
        <end position="185"/>
    </location>
</feature>
<organism evidence="12 13">
    <name type="scientific">Legionella hackeliae</name>
    <dbReference type="NCBI Taxonomy" id="449"/>
    <lineage>
        <taxon>Bacteria</taxon>
        <taxon>Pseudomonadati</taxon>
        <taxon>Pseudomonadota</taxon>
        <taxon>Gammaproteobacteria</taxon>
        <taxon>Legionellales</taxon>
        <taxon>Legionellaceae</taxon>
        <taxon>Legionella</taxon>
    </lineage>
</organism>
<keyword evidence="4" id="KW-0547">Nucleotide-binding</keyword>
<evidence type="ECO:0000256" key="1">
    <source>
        <dbReference type="ARBA" id="ARBA00004651"/>
    </source>
</evidence>
<keyword evidence="3 9" id="KW-0812">Transmembrane</keyword>
<evidence type="ECO:0000256" key="7">
    <source>
        <dbReference type="ARBA" id="ARBA00023136"/>
    </source>
</evidence>
<evidence type="ECO:0000313" key="12">
    <source>
        <dbReference type="EMBL" id="CEK11557.1"/>
    </source>
</evidence>
<dbReference type="InterPro" id="IPR017871">
    <property type="entry name" value="ABC_transporter-like_CS"/>
</dbReference>
<feature type="transmembrane region" description="Helical" evidence="9">
    <location>
        <begin position="31"/>
        <end position="57"/>
    </location>
</feature>
<feature type="coiled-coil region" evidence="8">
    <location>
        <begin position="217"/>
        <end position="252"/>
    </location>
</feature>
<accession>A0A0A8UWS6</accession>
<evidence type="ECO:0000313" key="13">
    <source>
        <dbReference type="Proteomes" id="UP000032803"/>
    </source>
</evidence>
<keyword evidence="5" id="KW-0067">ATP-binding</keyword>
<dbReference type="SUPFAM" id="SSF90123">
    <property type="entry name" value="ABC transporter transmembrane region"/>
    <property type="match status" value="1"/>
</dbReference>
<sequence length="605" mass="67832">MKTKNSKVQSTPWGKIFHLIKDYFLKSDEKLVAWLLLMGSVLCVVGLVALLAVFSWWTAGFWALLAAKSLTPFLISIAQFACLVTAFVGVNVLKNYLIGKLSILWRTWLTKNIIHELFGSENNYLELRRFSSEVDHIAQRIQEDTKSFVDLTLNLGTDFLRSVLSLGTFAGTLWVVGGPLAFVLLGMNIVIPGYLVWLSLIIAIVATVITHYIGGSLKETTQKAKRAEASLREDLAQLNEEAENVAEEHAENYYKVSIDTKIQDIQETANKRLDTQTKLLAFQNFYSQVSQILPTALAAPLYFSGLIEMGQLMQIGMSFGQVTASLSWFVDAYENLATYQASIERLTELKKALEKESLASNAKLIYRKVRDKNSLNIKLEEIKQPRVPNPEMSVSKEESSSDIIMRKLKLKLPSGQSVLIKGPSGFGKSTLFKVISGTWKYGTGKVSVPSGKKLYFLPQNPSIPSDTLRGVLAYPDPQDTYTDEQYEAALEAVGGMNDFISKLGEKRDWSKQLSGGQKQRISFARALLKKPDWLFLDEATSSLDEESEDHVYRVIKKMKDTTIVSIAHRNTVEKHHSRILLFSTTPDKQVEIKESMPAELGYTKL</sequence>
<evidence type="ECO:0000256" key="3">
    <source>
        <dbReference type="ARBA" id="ARBA00022692"/>
    </source>
</evidence>
<dbReference type="Pfam" id="PF06472">
    <property type="entry name" value="ABC_membrane_2"/>
    <property type="match status" value="1"/>
</dbReference>
<dbReference type="SMART" id="SM00382">
    <property type="entry name" value="AAA"/>
    <property type="match status" value="1"/>
</dbReference>
<dbReference type="OrthoDB" id="9810134at2"/>
<gene>
    <name evidence="12" type="ORF">LHA_2551</name>
</gene>
<dbReference type="SUPFAM" id="SSF52540">
    <property type="entry name" value="P-loop containing nucleoside triphosphate hydrolases"/>
    <property type="match status" value="1"/>
</dbReference>
<dbReference type="PROSITE" id="PS50929">
    <property type="entry name" value="ABC_TM1F"/>
    <property type="match status" value="1"/>
</dbReference>
<dbReference type="InterPro" id="IPR003593">
    <property type="entry name" value="AAA+_ATPase"/>
</dbReference>
<dbReference type="CDD" id="cd03223">
    <property type="entry name" value="ABCD_peroxisomal_ALDP"/>
    <property type="match status" value="1"/>
</dbReference>
<dbReference type="GO" id="GO:0005524">
    <property type="term" value="F:ATP binding"/>
    <property type="evidence" value="ECO:0007669"/>
    <property type="project" value="UniProtKB-KW"/>
</dbReference>
<dbReference type="KEGG" id="lha:LHA_2551"/>
<keyword evidence="7 9" id="KW-0472">Membrane</keyword>
<keyword evidence="2" id="KW-0813">Transport</keyword>
<feature type="transmembrane region" description="Helical" evidence="9">
    <location>
        <begin position="191"/>
        <end position="213"/>
    </location>
</feature>
<dbReference type="PANTHER" id="PTHR11384">
    <property type="entry name" value="ATP-BINDING CASSETTE, SUB-FAMILY D MEMBER"/>
    <property type="match status" value="1"/>
</dbReference>
<keyword evidence="6 9" id="KW-1133">Transmembrane helix</keyword>
<comment type="subcellular location">
    <subcellularLocation>
        <location evidence="1">Cell membrane</location>
        <topology evidence="1">Multi-pass membrane protein</topology>
    </subcellularLocation>
</comment>
<feature type="coiled-coil region" evidence="8">
    <location>
        <begin position="336"/>
        <end position="363"/>
    </location>
</feature>
<feature type="domain" description="ABC transmembrane type-1" evidence="11">
    <location>
        <begin position="39"/>
        <end position="338"/>
    </location>
</feature>
<dbReference type="InterPro" id="IPR050835">
    <property type="entry name" value="ABC_transporter_sub-D"/>
</dbReference>
<protein>
    <submittedName>
        <fullName evidence="12">Putative ABC transporter</fullName>
    </submittedName>
</protein>
<reference evidence="13" key="1">
    <citation type="submission" date="2014-09" db="EMBL/GenBank/DDBJ databases">
        <authorList>
            <person name="Gomez-Valero L."/>
        </authorList>
    </citation>
    <scope>NUCLEOTIDE SEQUENCE [LARGE SCALE GENOMIC DNA]</scope>
    <source>
        <strain evidence="13">ATCC35250</strain>
    </source>
</reference>
<evidence type="ECO:0000256" key="4">
    <source>
        <dbReference type="ARBA" id="ARBA00022741"/>
    </source>
</evidence>
<evidence type="ECO:0000256" key="2">
    <source>
        <dbReference type="ARBA" id="ARBA00022448"/>
    </source>
</evidence>
<dbReference type="GO" id="GO:0140359">
    <property type="term" value="F:ABC-type transporter activity"/>
    <property type="evidence" value="ECO:0007669"/>
    <property type="project" value="InterPro"/>
</dbReference>